<dbReference type="EMBL" id="CP139368">
    <property type="protein sequence ID" value="WPR89820.1"/>
    <property type="molecule type" value="Genomic_DNA"/>
</dbReference>
<dbReference type="CDD" id="cd13585">
    <property type="entry name" value="PBP2_TMBP_like"/>
    <property type="match status" value="1"/>
</dbReference>
<feature type="signal peptide" evidence="4">
    <location>
        <begin position="1"/>
        <end position="25"/>
    </location>
</feature>
<gene>
    <name evidence="5" type="ORF">SM116_00615</name>
</gene>
<comment type="similarity">
    <text evidence="1">Belongs to the bacterial solute-binding protein 1 family.</text>
</comment>
<proteinExistence type="inferred from homology"/>
<dbReference type="Proteomes" id="UP001323798">
    <property type="component" value="Chromosome"/>
</dbReference>
<dbReference type="PANTHER" id="PTHR30061">
    <property type="entry name" value="MALTOSE-BINDING PERIPLASMIC PROTEIN"/>
    <property type="match status" value="1"/>
</dbReference>
<reference evidence="5 6" key="1">
    <citation type="submission" date="2023-11" db="EMBL/GenBank/DDBJ databases">
        <title>Genome sequence of Microbacterium rhizosphaerae KACC 19337.</title>
        <authorList>
            <person name="Choi H."/>
            <person name="Kim S."/>
            <person name="Kim Y."/>
            <person name="Kwon S.-W."/>
            <person name="Heo J."/>
        </authorList>
    </citation>
    <scope>NUCLEOTIDE SEQUENCE [LARGE SCALE GENOMIC DNA]</scope>
    <source>
        <strain evidence="5 6">KACC 19337</strain>
    </source>
</reference>
<dbReference type="PROSITE" id="PS51257">
    <property type="entry name" value="PROKAR_LIPOPROTEIN"/>
    <property type="match status" value="1"/>
</dbReference>
<keyword evidence="3 4" id="KW-0732">Signal</keyword>
<feature type="chain" id="PRO_5045152031" evidence="4">
    <location>
        <begin position="26"/>
        <end position="426"/>
    </location>
</feature>
<evidence type="ECO:0000256" key="4">
    <source>
        <dbReference type="SAM" id="SignalP"/>
    </source>
</evidence>
<evidence type="ECO:0000313" key="6">
    <source>
        <dbReference type="Proteomes" id="UP001323798"/>
    </source>
</evidence>
<accession>A0ABZ0SMV3</accession>
<keyword evidence="6" id="KW-1185">Reference proteome</keyword>
<name>A0ABZ0SMV3_9MICO</name>
<organism evidence="5 6">
    <name type="scientific">Microbacterium rhizosphaerae</name>
    <dbReference type="NCBI Taxonomy" id="1678237"/>
    <lineage>
        <taxon>Bacteria</taxon>
        <taxon>Bacillati</taxon>
        <taxon>Actinomycetota</taxon>
        <taxon>Actinomycetes</taxon>
        <taxon>Micrococcales</taxon>
        <taxon>Microbacteriaceae</taxon>
        <taxon>Microbacterium</taxon>
    </lineage>
</organism>
<dbReference type="Gene3D" id="3.40.190.10">
    <property type="entry name" value="Periplasmic binding protein-like II"/>
    <property type="match status" value="1"/>
</dbReference>
<protein>
    <submittedName>
        <fullName evidence="5">Sugar ABC transporter substrate-binding protein</fullName>
    </submittedName>
</protein>
<keyword evidence="2" id="KW-0813">Transport</keyword>
<dbReference type="InterPro" id="IPR006059">
    <property type="entry name" value="SBP"/>
</dbReference>
<evidence type="ECO:0000256" key="2">
    <source>
        <dbReference type="ARBA" id="ARBA00022448"/>
    </source>
</evidence>
<evidence type="ECO:0000313" key="5">
    <source>
        <dbReference type="EMBL" id="WPR89820.1"/>
    </source>
</evidence>
<dbReference type="RefSeq" id="WP_320942534.1">
    <property type="nucleotide sequence ID" value="NZ_BAABEU010000003.1"/>
</dbReference>
<dbReference type="PANTHER" id="PTHR30061:SF50">
    <property type="entry name" value="MALTOSE_MALTODEXTRIN-BINDING PERIPLASMIC PROTEIN"/>
    <property type="match status" value="1"/>
</dbReference>
<dbReference type="SUPFAM" id="SSF53850">
    <property type="entry name" value="Periplasmic binding protein-like II"/>
    <property type="match status" value="1"/>
</dbReference>
<dbReference type="Pfam" id="PF01547">
    <property type="entry name" value="SBP_bac_1"/>
    <property type="match status" value="1"/>
</dbReference>
<evidence type="ECO:0000256" key="1">
    <source>
        <dbReference type="ARBA" id="ARBA00008520"/>
    </source>
</evidence>
<sequence>MSPRARGLAAASTAAAAALALTACAGGSAGGSAGGGSSENVTLSYAIWDQNQQPAMQKIADAFHKEHPNVTVKIQLTPNKEYWTKLQTAVSGGSGPDVFWMNGPHIQLYASNGVLAPLDDQKVPTADYPKSLVELYTYDGKLYGAPKDFDTIGVWYNKALFDAAGVAYPKAGWTWQDMADTAAKLTDKAKGVYGIAASQYSQENYYDSIPQAGGYVISPDHKKTGYGSPEALKGIEYWVDLIKAGSSPTAQQMTDTAPEDMFLSGKVAMLQTGSWAAIGYAQNADIADKVNVAPLPAGPAGNQSVIHGLANVANAKSAHVAEAKQFAAFASGKQASQIQADTGTVIPAYNGTQDAWVKSMPKYDLHYYIDAVKDAVPYPVSKNTSVWTQDETDILSQVWAGTLAPAAGMKQLADKMQAALDAEQKK</sequence>
<evidence type="ECO:0000256" key="3">
    <source>
        <dbReference type="ARBA" id="ARBA00022729"/>
    </source>
</evidence>